<feature type="non-terminal residue" evidence="1">
    <location>
        <position position="589"/>
    </location>
</feature>
<dbReference type="EMBL" id="MU117967">
    <property type="protein sequence ID" value="KAF9652677.1"/>
    <property type="molecule type" value="Genomic_DNA"/>
</dbReference>
<comment type="caution">
    <text evidence="1">The sequence shown here is derived from an EMBL/GenBank/DDBJ whole genome shotgun (WGS) entry which is preliminary data.</text>
</comment>
<organism evidence="1 2">
    <name type="scientific">Thelephora ganbajun</name>
    <name type="common">Ganba fungus</name>
    <dbReference type="NCBI Taxonomy" id="370292"/>
    <lineage>
        <taxon>Eukaryota</taxon>
        <taxon>Fungi</taxon>
        <taxon>Dikarya</taxon>
        <taxon>Basidiomycota</taxon>
        <taxon>Agaricomycotina</taxon>
        <taxon>Agaricomycetes</taxon>
        <taxon>Thelephorales</taxon>
        <taxon>Thelephoraceae</taxon>
        <taxon>Thelephora</taxon>
    </lineage>
</organism>
<evidence type="ECO:0000313" key="1">
    <source>
        <dbReference type="EMBL" id="KAF9652677.1"/>
    </source>
</evidence>
<protein>
    <submittedName>
        <fullName evidence="1">DnaJ-domain-containing protein</fullName>
    </submittedName>
</protein>
<reference evidence="1" key="2">
    <citation type="journal article" date="2020" name="Nat. Commun.">
        <title>Large-scale genome sequencing of mycorrhizal fungi provides insights into the early evolution of symbiotic traits.</title>
        <authorList>
            <person name="Miyauchi S."/>
            <person name="Kiss E."/>
            <person name="Kuo A."/>
            <person name="Drula E."/>
            <person name="Kohler A."/>
            <person name="Sanchez-Garcia M."/>
            <person name="Morin E."/>
            <person name="Andreopoulos B."/>
            <person name="Barry K.W."/>
            <person name="Bonito G."/>
            <person name="Buee M."/>
            <person name="Carver A."/>
            <person name="Chen C."/>
            <person name="Cichocki N."/>
            <person name="Clum A."/>
            <person name="Culley D."/>
            <person name="Crous P.W."/>
            <person name="Fauchery L."/>
            <person name="Girlanda M."/>
            <person name="Hayes R.D."/>
            <person name="Keri Z."/>
            <person name="LaButti K."/>
            <person name="Lipzen A."/>
            <person name="Lombard V."/>
            <person name="Magnuson J."/>
            <person name="Maillard F."/>
            <person name="Murat C."/>
            <person name="Nolan M."/>
            <person name="Ohm R.A."/>
            <person name="Pangilinan J."/>
            <person name="Pereira M.F."/>
            <person name="Perotto S."/>
            <person name="Peter M."/>
            <person name="Pfister S."/>
            <person name="Riley R."/>
            <person name="Sitrit Y."/>
            <person name="Stielow J.B."/>
            <person name="Szollosi G."/>
            <person name="Zifcakova L."/>
            <person name="Stursova M."/>
            <person name="Spatafora J.W."/>
            <person name="Tedersoo L."/>
            <person name="Vaario L.M."/>
            <person name="Yamada A."/>
            <person name="Yan M."/>
            <person name="Wang P."/>
            <person name="Xu J."/>
            <person name="Bruns T."/>
            <person name="Baldrian P."/>
            <person name="Vilgalys R."/>
            <person name="Dunand C."/>
            <person name="Henrissat B."/>
            <person name="Grigoriev I.V."/>
            <person name="Hibbett D."/>
            <person name="Nagy L.G."/>
            <person name="Martin F.M."/>
        </authorList>
    </citation>
    <scope>NUCLEOTIDE SEQUENCE</scope>
    <source>
        <strain evidence="1">P2</strain>
    </source>
</reference>
<proteinExistence type="predicted"/>
<sequence>MSVNSAAEIHGQNYYYSVLNLPPTASDYEIRDRYRQLSIQYHPDKQRDEPAKEISSKQFLKIQKAYQVLSDPFLRIVYDTLGEDGLQIELPEGLNERPVGEIKSELIMVKRNVEARKLERIVRPTNRLTLGVDATPLFQRDHDYPSDSHFSAALSRIRSINLFNVGLRHNVQHVISEKTRASLTSAIVLRPTLGGSTGRGQTQIVGSLRHLYSPQLNFELSTPLLARPTLTCKANYTDGANTVQAQTRIVAWSLSLGKGVAPPCSLTYSRRLFPNSGTQGVLTLDALSASPSLSVNAVVPKKFDYTPKANSEEVPSDDGPSTSLLSGYVLVKGTSFYSLGVSLSGLMSGVRSEFGIMFSRLALDLRIGGTLGVLGLTYWISGAWNSSDQRTGVDANINSSAQGVALTINLRYLGQNLHLPIVLSAEHDPQLAFYTSMVPTVALLLGYHLVYQPRQYRKRVAYKQRLRKEVESSLEYREALEIKRSVLRDVARRHTDAERKIDGLVVEKAIYGCSLEEARDLIVDVTTAVQALVNKSQLYIPGRQTKSGLQGFYDPAPNLPKVLKIWYSFRGRRHYAEVDDSFAVVLPLE</sequence>
<dbReference type="Proteomes" id="UP000886501">
    <property type="component" value="Unassembled WGS sequence"/>
</dbReference>
<gene>
    <name evidence="1" type="ORF">BDM02DRAFT_3160654</name>
</gene>
<name>A0ACB6ZSU3_THEGA</name>
<reference evidence="1" key="1">
    <citation type="submission" date="2019-10" db="EMBL/GenBank/DDBJ databases">
        <authorList>
            <consortium name="DOE Joint Genome Institute"/>
            <person name="Kuo A."/>
            <person name="Miyauchi S."/>
            <person name="Kiss E."/>
            <person name="Drula E."/>
            <person name="Kohler A."/>
            <person name="Sanchez-Garcia M."/>
            <person name="Andreopoulos B."/>
            <person name="Barry K.W."/>
            <person name="Bonito G."/>
            <person name="Buee M."/>
            <person name="Carver A."/>
            <person name="Chen C."/>
            <person name="Cichocki N."/>
            <person name="Clum A."/>
            <person name="Culley D."/>
            <person name="Crous P.W."/>
            <person name="Fauchery L."/>
            <person name="Girlanda M."/>
            <person name="Hayes R."/>
            <person name="Keri Z."/>
            <person name="Labutti K."/>
            <person name="Lipzen A."/>
            <person name="Lombard V."/>
            <person name="Magnuson J."/>
            <person name="Maillard F."/>
            <person name="Morin E."/>
            <person name="Murat C."/>
            <person name="Nolan M."/>
            <person name="Ohm R."/>
            <person name="Pangilinan J."/>
            <person name="Pereira M."/>
            <person name="Perotto S."/>
            <person name="Peter M."/>
            <person name="Riley R."/>
            <person name="Sitrit Y."/>
            <person name="Stielow B."/>
            <person name="Szollosi G."/>
            <person name="Zifcakova L."/>
            <person name="Stursova M."/>
            <person name="Spatafora J.W."/>
            <person name="Tedersoo L."/>
            <person name="Vaario L.-M."/>
            <person name="Yamada A."/>
            <person name="Yan M."/>
            <person name="Wang P."/>
            <person name="Xu J."/>
            <person name="Bruns T."/>
            <person name="Baldrian P."/>
            <person name="Vilgalys R."/>
            <person name="Henrissat B."/>
            <person name="Grigoriev I.V."/>
            <person name="Hibbett D."/>
            <person name="Nagy L.G."/>
            <person name="Martin F.M."/>
        </authorList>
    </citation>
    <scope>NUCLEOTIDE SEQUENCE</scope>
    <source>
        <strain evidence="1">P2</strain>
    </source>
</reference>
<accession>A0ACB6ZSU3</accession>
<keyword evidence="2" id="KW-1185">Reference proteome</keyword>
<evidence type="ECO:0000313" key="2">
    <source>
        <dbReference type="Proteomes" id="UP000886501"/>
    </source>
</evidence>